<dbReference type="OrthoDB" id="5427059at2759"/>
<dbReference type="AlphaFoldDB" id="A0A3D8SV06"/>
<dbReference type="EMBL" id="PVWQ01000002">
    <property type="protein sequence ID" value="RDW90147.1"/>
    <property type="molecule type" value="Genomic_DNA"/>
</dbReference>
<dbReference type="RefSeq" id="XP_026607101.1">
    <property type="nucleotide sequence ID" value="XM_026743938.1"/>
</dbReference>
<evidence type="ECO:0000313" key="1">
    <source>
        <dbReference type="EMBL" id="RDW90147.1"/>
    </source>
</evidence>
<protein>
    <submittedName>
        <fullName evidence="1">Uncharacterized protein</fullName>
    </submittedName>
</protein>
<dbReference type="GeneID" id="38112292"/>
<evidence type="ECO:0000313" key="2">
    <source>
        <dbReference type="Proteomes" id="UP000256690"/>
    </source>
</evidence>
<accession>A0A3D8SV06</accession>
<proteinExistence type="predicted"/>
<dbReference type="STRING" id="1810919.A0A3D8SV06"/>
<dbReference type="Proteomes" id="UP000256690">
    <property type="component" value="Unassembled WGS sequence"/>
</dbReference>
<sequence>MAAIRSEGLCATELSNKEEIIALLDRRRRLIYDKPDVEELGKLLRLHELALWFLEDYQKTMKAPDWIGEPKWSQLKPLKLSVDERRRFLRGFYRLQIWANIFGNAIYQYCEEHLELPYDISHSPLDFFREYGADDGWATRNRFDCLAALVTKGPKFVYSILTKRNEEVLTCICDNIRPNIKHFECLMSLENPFNLHGSNLADPLHPQHLLYPADCYGTGNIQSFKNLIKTLPVEKRPGPCWLYGWSLPGHPFIINDAFLAHVLNTGLWHGPWKWGYAFWDLNRVAEWTVPDFRFAG</sequence>
<comment type="caution">
    <text evidence="1">The sequence shown here is derived from an EMBL/GenBank/DDBJ whole genome shotgun (WGS) entry which is preliminary data.</text>
</comment>
<reference evidence="1 2" key="1">
    <citation type="journal article" date="2018" name="IMA Fungus">
        <title>IMA Genome-F 9: Draft genome sequence of Annulohypoxylon stygium, Aspergillus mulundensis, Berkeleyomyces basicola (syn. Thielaviopsis basicola), Ceratocystis smalleyi, two Cercospora beticola strains, Coleophoma cylindrospora, Fusarium fracticaudum, Phialophora cf. hyalina, and Morchella septimelata.</title>
        <authorList>
            <person name="Wingfield B.D."/>
            <person name="Bills G.F."/>
            <person name="Dong Y."/>
            <person name="Huang W."/>
            <person name="Nel W.J."/>
            <person name="Swalarsk-Parry B.S."/>
            <person name="Vaghefi N."/>
            <person name="Wilken P.M."/>
            <person name="An Z."/>
            <person name="de Beer Z.W."/>
            <person name="De Vos L."/>
            <person name="Chen L."/>
            <person name="Duong T.A."/>
            <person name="Gao Y."/>
            <person name="Hammerbacher A."/>
            <person name="Kikkert J.R."/>
            <person name="Li Y."/>
            <person name="Li H."/>
            <person name="Li K."/>
            <person name="Li Q."/>
            <person name="Liu X."/>
            <person name="Ma X."/>
            <person name="Naidoo K."/>
            <person name="Pethybridge S.J."/>
            <person name="Sun J."/>
            <person name="Steenkamp E.T."/>
            <person name="van der Nest M.A."/>
            <person name="van Wyk S."/>
            <person name="Wingfield M.J."/>
            <person name="Xiong C."/>
            <person name="Yue Q."/>
            <person name="Zhang X."/>
        </authorList>
    </citation>
    <scope>NUCLEOTIDE SEQUENCE [LARGE SCALE GENOMIC DNA]</scope>
    <source>
        <strain evidence="1 2">DSM 5745</strain>
    </source>
</reference>
<organism evidence="1 2">
    <name type="scientific">Aspergillus mulundensis</name>
    <dbReference type="NCBI Taxonomy" id="1810919"/>
    <lineage>
        <taxon>Eukaryota</taxon>
        <taxon>Fungi</taxon>
        <taxon>Dikarya</taxon>
        <taxon>Ascomycota</taxon>
        <taxon>Pezizomycotina</taxon>
        <taxon>Eurotiomycetes</taxon>
        <taxon>Eurotiomycetidae</taxon>
        <taxon>Eurotiales</taxon>
        <taxon>Aspergillaceae</taxon>
        <taxon>Aspergillus</taxon>
        <taxon>Aspergillus subgen. Nidulantes</taxon>
    </lineage>
</organism>
<name>A0A3D8SV06_9EURO</name>
<gene>
    <name evidence="1" type="ORF">DSM5745_01922</name>
</gene>
<keyword evidence="2" id="KW-1185">Reference proteome</keyword>